<evidence type="ECO:0000313" key="3">
    <source>
        <dbReference type="Proteomes" id="UP001186944"/>
    </source>
</evidence>
<dbReference type="AlphaFoldDB" id="A0AA88XNT9"/>
<evidence type="ECO:0000313" key="2">
    <source>
        <dbReference type="EMBL" id="KAK3089432.1"/>
    </source>
</evidence>
<dbReference type="Proteomes" id="UP001186944">
    <property type="component" value="Unassembled WGS sequence"/>
</dbReference>
<dbReference type="SUPFAM" id="SSF158235">
    <property type="entry name" value="SOCS box-like"/>
    <property type="match status" value="1"/>
</dbReference>
<keyword evidence="3" id="KW-1185">Reference proteome</keyword>
<dbReference type="InterPro" id="IPR036036">
    <property type="entry name" value="SOCS_box-like_dom_sf"/>
</dbReference>
<gene>
    <name evidence="2" type="ORF">FSP39_003564</name>
</gene>
<dbReference type="EMBL" id="VSWD01000010">
    <property type="protein sequence ID" value="KAK3089432.1"/>
    <property type="molecule type" value="Genomic_DNA"/>
</dbReference>
<evidence type="ECO:0000259" key="1">
    <source>
        <dbReference type="PROSITE" id="PS50225"/>
    </source>
</evidence>
<sequence length="162" mass="18299">MLVVSSDFVAVHLWLRTILQWGANPDLEPYPSEPIICHSQSAIFLKHQGTQPVSHYIHGMKDSDSLFEGGHAEELLMLFYNTMSHQQLYECLNTARSMTHFHPLGATGKDFLSLISRLSESPRSLSQIARVTVYKSLNRDLASKIPQLPLPNPVKNYLLDVL</sequence>
<proteinExistence type="predicted"/>
<protein>
    <recommendedName>
        <fullName evidence="1">SOCS box domain-containing protein</fullName>
    </recommendedName>
</protein>
<dbReference type="InterPro" id="IPR001496">
    <property type="entry name" value="SOCS_box"/>
</dbReference>
<organism evidence="2 3">
    <name type="scientific">Pinctada imbricata</name>
    <name type="common">Atlantic pearl-oyster</name>
    <name type="synonym">Pinctada martensii</name>
    <dbReference type="NCBI Taxonomy" id="66713"/>
    <lineage>
        <taxon>Eukaryota</taxon>
        <taxon>Metazoa</taxon>
        <taxon>Spiralia</taxon>
        <taxon>Lophotrochozoa</taxon>
        <taxon>Mollusca</taxon>
        <taxon>Bivalvia</taxon>
        <taxon>Autobranchia</taxon>
        <taxon>Pteriomorphia</taxon>
        <taxon>Pterioida</taxon>
        <taxon>Pterioidea</taxon>
        <taxon>Pteriidae</taxon>
        <taxon>Pinctada</taxon>
    </lineage>
</organism>
<dbReference type="Gene3D" id="1.10.750.20">
    <property type="entry name" value="SOCS box"/>
    <property type="match status" value="1"/>
</dbReference>
<dbReference type="PROSITE" id="PS50225">
    <property type="entry name" value="SOCS"/>
    <property type="match status" value="1"/>
</dbReference>
<dbReference type="Pfam" id="PF07525">
    <property type="entry name" value="SOCS_box"/>
    <property type="match status" value="1"/>
</dbReference>
<reference evidence="2" key="1">
    <citation type="submission" date="2019-08" db="EMBL/GenBank/DDBJ databases">
        <title>The improved chromosome-level genome for the pearl oyster Pinctada fucata martensii using PacBio sequencing and Hi-C.</title>
        <authorList>
            <person name="Zheng Z."/>
        </authorList>
    </citation>
    <scope>NUCLEOTIDE SEQUENCE</scope>
    <source>
        <strain evidence="2">ZZ-2019</strain>
        <tissue evidence="2">Adductor muscle</tissue>
    </source>
</reference>
<dbReference type="CDD" id="cd03716">
    <property type="entry name" value="SOCS_ASB_like"/>
    <property type="match status" value="1"/>
</dbReference>
<dbReference type="SMART" id="SM00969">
    <property type="entry name" value="SOCS_box"/>
    <property type="match status" value="1"/>
</dbReference>
<accession>A0AA88XNT9</accession>
<dbReference type="GO" id="GO:0035556">
    <property type="term" value="P:intracellular signal transduction"/>
    <property type="evidence" value="ECO:0007669"/>
    <property type="project" value="InterPro"/>
</dbReference>
<comment type="caution">
    <text evidence="2">The sequence shown here is derived from an EMBL/GenBank/DDBJ whole genome shotgun (WGS) entry which is preliminary data.</text>
</comment>
<feature type="domain" description="SOCS box" evidence="1">
    <location>
        <begin position="121"/>
        <end position="162"/>
    </location>
</feature>
<name>A0AA88XNT9_PINIB</name>